<dbReference type="Pfam" id="PF00651">
    <property type="entry name" value="BTB"/>
    <property type="match status" value="1"/>
</dbReference>
<keyword evidence="3" id="KW-1185">Reference proteome</keyword>
<dbReference type="SMART" id="SM00225">
    <property type="entry name" value="BTB"/>
    <property type="match status" value="1"/>
</dbReference>
<gene>
    <name evidence="2" type="ORF">ODALV1_LOCUS26832</name>
</gene>
<evidence type="ECO:0000313" key="2">
    <source>
        <dbReference type="EMBL" id="CAL8137249.1"/>
    </source>
</evidence>
<protein>
    <recommendedName>
        <fullName evidence="1">BTB domain-containing protein</fullName>
    </recommendedName>
</protein>
<accession>A0ABP1RWN1</accession>
<proteinExistence type="predicted"/>
<name>A0ABP1RWN1_9HEXA</name>
<comment type="caution">
    <text evidence="2">The sequence shown here is derived from an EMBL/GenBank/DDBJ whole genome shotgun (WGS) entry which is preliminary data.</text>
</comment>
<reference evidence="2 3" key="1">
    <citation type="submission" date="2024-08" db="EMBL/GenBank/DDBJ databases">
        <authorList>
            <person name="Cucini C."/>
            <person name="Frati F."/>
        </authorList>
    </citation>
    <scope>NUCLEOTIDE SEQUENCE [LARGE SCALE GENOMIC DNA]</scope>
</reference>
<dbReference type="Gene3D" id="3.30.710.10">
    <property type="entry name" value="Potassium Channel Kv1.1, Chain A"/>
    <property type="match status" value="1"/>
</dbReference>
<dbReference type="Proteomes" id="UP001642540">
    <property type="component" value="Unassembled WGS sequence"/>
</dbReference>
<feature type="domain" description="BTB" evidence="1">
    <location>
        <begin position="243"/>
        <end position="307"/>
    </location>
</feature>
<dbReference type="SUPFAM" id="SSF54695">
    <property type="entry name" value="POZ domain"/>
    <property type="match status" value="1"/>
</dbReference>
<sequence length="473" mass="53763">MSAKNNSNSTDSTPSYELCKKTEVSTDTSRTYTFVPGTHDDHFIFIYPIIPHCGFSFMKKVFKFDSDTSTCFSFAHGKELTNGLKNSDCFRGSDLLVIAPKIKIPTNWLQFVLYLKPCKAFISCQEEVARINTMNLKPVSLSLICQLSAGGGTRTVTLKFKPGVTDQFDVEDMDPETNEQHIVYYSSIDSLDVHWCPGLDDFLEFKAGGKLPTITIQVQLNKSISDTGISTVYRLPHYKRLLTTFTLISITGEKHVCHKSVLNDRSAFFARKFKADDKLMEMEIKECSRAIELVLYHIYYPQAPLAPPPSFDEAFGVLKLAQLFELPDLTALSVKCLIKEMDTATVSAIWNLYSTIRALKYKLQIYRKLWQDLLTYIHLLILEVDNDNVDFNDDYYILSMNCLIEFGPSGITLLEQLCNDLVTTREGENKEDMMKHLESQDIVTKFLLEVIKYWSTEVNSISSTSQETPSPKP</sequence>
<evidence type="ECO:0000313" key="3">
    <source>
        <dbReference type="Proteomes" id="UP001642540"/>
    </source>
</evidence>
<dbReference type="PROSITE" id="PS50097">
    <property type="entry name" value="BTB"/>
    <property type="match status" value="1"/>
</dbReference>
<dbReference type="EMBL" id="CAXLJM020000117">
    <property type="protein sequence ID" value="CAL8137249.1"/>
    <property type="molecule type" value="Genomic_DNA"/>
</dbReference>
<organism evidence="2 3">
    <name type="scientific">Orchesella dallaii</name>
    <dbReference type="NCBI Taxonomy" id="48710"/>
    <lineage>
        <taxon>Eukaryota</taxon>
        <taxon>Metazoa</taxon>
        <taxon>Ecdysozoa</taxon>
        <taxon>Arthropoda</taxon>
        <taxon>Hexapoda</taxon>
        <taxon>Collembola</taxon>
        <taxon>Entomobryomorpha</taxon>
        <taxon>Entomobryoidea</taxon>
        <taxon>Orchesellidae</taxon>
        <taxon>Orchesellinae</taxon>
        <taxon>Orchesella</taxon>
    </lineage>
</organism>
<dbReference type="InterPro" id="IPR000210">
    <property type="entry name" value="BTB/POZ_dom"/>
</dbReference>
<evidence type="ECO:0000259" key="1">
    <source>
        <dbReference type="PROSITE" id="PS50097"/>
    </source>
</evidence>
<dbReference type="InterPro" id="IPR011333">
    <property type="entry name" value="SKP1/BTB/POZ_sf"/>
</dbReference>